<dbReference type="GO" id="GO:0005886">
    <property type="term" value="C:plasma membrane"/>
    <property type="evidence" value="ECO:0007669"/>
    <property type="project" value="UniProtKB-SubCell"/>
</dbReference>
<comment type="subcellular location">
    <subcellularLocation>
        <location evidence="1 7">Cell membrane</location>
        <topology evidence="1 7">Multi-pass membrane protein</topology>
    </subcellularLocation>
</comment>
<feature type="transmembrane region" description="Helical" evidence="7">
    <location>
        <begin position="189"/>
        <end position="211"/>
    </location>
</feature>
<dbReference type="SUPFAM" id="SSF161098">
    <property type="entry name" value="MetI-like"/>
    <property type="match status" value="1"/>
</dbReference>
<dbReference type="CDD" id="cd06261">
    <property type="entry name" value="TM_PBP2"/>
    <property type="match status" value="1"/>
</dbReference>
<dbReference type="Gene3D" id="1.10.3720.10">
    <property type="entry name" value="MetI-like"/>
    <property type="match status" value="1"/>
</dbReference>
<proteinExistence type="inferred from homology"/>
<evidence type="ECO:0000256" key="2">
    <source>
        <dbReference type="ARBA" id="ARBA00022448"/>
    </source>
</evidence>
<evidence type="ECO:0000256" key="6">
    <source>
        <dbReference type="ARBA" id="ARBA00023136"/>
    </source>
</evidence>
<reference evidence="9 10" key="1">
    <citation type="submission" date="2014-03" db="EMBL/GenBank/DDBJ databases">
        <title>Genomics of Bifidobacteria.</title>
        <authorList>
            <person name="Ventura M."/>
            <person name="Milani C."/>
            <person name="Lugli G.A."/>
        </authorList>
    </citation>
    <scope>NUCLEOTIDE SEQUENCE [LARGE SCALE GENOMIC DNA]</scope>
    <source>
        <strain evidence="9 10">LMG 21589</strain>
    </source>
</reference>
<dbReference type="PANTHER" id="PTHR43744">
    <property type="entry name" value="ABC TRANSPORTER PERMEASE PROTEIN MG189-RELATED-RELATED"/>
    <property type="match status" value="1"/>
</dbReference>
<dbReference type="OrthoDB" id="3521657at2"/>
<keyword evidence="4 7" id="KW-0812">Transmembrane</keyword>
<evidence type="ECO:0000256" key="7">
    <source>
        <dbReference type="RuleBase" id="RU363032"/>
    </source>
</evidence>
<evidence type="ECO:0000313" key="9">
    <source>
        <dbReference type="EMBL" id="KFI95476.1"/>
    </source>
</evidence>
<accession>A0A087DIX6</accession>
<dbReference type="PROSITE" id="PS50928">
    <property type="entry name" value="ABC_TM1"/>
    <property type="match status" value="1"/>
</dbReference>
<feature type="transmembrane region" description="Helical" evidence="7">
    <location>
        <begin position="82"/>
        <end position="102"/>
    </location>
</feature>
<dbReference type="AlphaFoldDB" id="A0A087DIX6"/>
<keyword evidence="6 7" id="KW-0472">Membrane</keyword>
<dbReference type="PANTHER" id="PTHR43744:SF12">
    <property type="entry name" value="ABC TRANSPORTER PERMEASE PROTEIN MG189-RELATED"/>
    <property type="match status" value="1"/>
</dbReference>
<keyword evidence="2 7" id="KW-0813">Transport</keyword>
<dbReference type="InterPro" id="IPR035906">
    <property type="entry name" value="MetI-like_sf"/>
</dbReference>
<organism evidence="9 10">
    <name type="scientific">Bifidobacterium scardovii</name>
    <dbReference type="NCBI Taxonomy" id="158787"/>
    <lineage>
        <taxon>Bacteria</taxon>
        <taxon>Bacillati</taxon>
        <taxon>Actinomycetota</taxon>
        <taxon>Actinomycetes</taxon>
        <taxon>Bifidobacteriales</taxon>
        <taxon>Bifidobacteriaceae</taxon>
        <taxon>Bifidobacterium</taxon>
    </lineage>
</organism>
<keyword evidence="5 7" id="KW-1133">Transmembrane helix</keyword>
<evidence type="ECO:0000313" key="10">
    <source>
        <dbReference type="Proteomes" id="UP000029033"/>
    </source>
</evidence>
<feature type="transmembrane region" description="Helical" evidence="7">
    <location>
        <begin position="247"/>
        <end position="267"/>
    </location>
</feature>
<comment type="similarity">
    <text evidence="7">Belongs to the binding-protein-dependent transport system permease family.</text>
</comment>
<name>A0A087DIX6_9BIFI</name>
<dbReference type="STRING" id="158787.BSCA_0507"/>
<dbReference type="EMBL" id="JGZO01000002">
    <property type="protein sequence ID" value="KFI95476.1"/>
    <property type="molecule type" value="Genomic_DNA"/>
</dbReference>
<gene>
    <name evidence="9" type="ORF">BSCA_0507</name>
</gene>
<protein>
    <submittedName>
        <fullName evidence="9">Binding-protein-dependent transport system inner membrane protein</fullName>
    </submittedName>
</protein>
<dbReference type="Proteomes" id="UP000029033">
    <property type="component" value="Unassembled WGS sequence"/>
</dbReference>
<dbReference type="GO" id="GO:0055085">
    <property type="term" value="P:transmembrane transport"/>
    <property type="evidence" value="ECO:0007669"/>
    <property type="project" value="InterPro"/>
</dbReference>
<feature type="domain" description="ABC transmembrane type-1" evidence="8">
    <location>
        <begin position="78"/>
        <end position="268"/>
    </location>
</feature>
<keyword evidence="10" id="KW-1185">Reference proteome</keyword>
<feature type="transmembrane region" description="Helical" evidence="7">
    <location>
        <begin position="21"/>
        <end position="39"/>
    </location>
</feature>
<comment type="caution">
    <text evidence="9">The sequence shown here is derived from an EMBL/GenBank/DDBJ whole genome shotgun (WGS) entry which is preliminary data.</text>
</comment>
<dbReference type="eggNOG" id="COG0395">
    <property type="taxonomic scope" value="Bacteria"/>
</dbReference>
<evidence type="ECO:0000256" key="1">
    <source>
        <dbReference type="ARBA" id="ARBA00004651"/>
    </source>
</evidence>
<dbReference type="RefSeq" id="WP_033519411.1">
    <property type="nucleotide sequence ID" value="NZ_CAUPKV010000001.1"/>
</dbReference>
<evidence type="ECO:0000256" key="5">
    <source>
        <dbReference type="ARBA" id="ARBA00022989"/>
    </source>
</evidence>
<evidence type="ECO:0000259" key="8">
    <source>
        <dbReference type="PROSITE" id="PS50928"/>
    </source>
</evidence>
<dbReference type="Pfam" id="PF00528">
    <property type="entry name" value="BPD_transp_1"/>
    <property type="match status" value="1"/>
</dbReference>
<evidence type="ECO:0000256" key="4">
    <source>
        <dbReference type="ARBA" id="ARBA00022692"/>
    </source>
</evidence>
<feature type="transmembrane region" description="Helical" evidence="7">
    <location>
        <begin position="146"/>
        <end position="168"/>
    </location>
</feature>
<sequence length="283" mass="31803">MRKASNLGRSARERRESILRSAIILPITIVCAIPLWYVVINTFKTINDMASNPLGLPTKWTLDNYRHILETIPVGRSFMNTIIVTVVAVAIEVIIGSMAAYGMILRKSWFTAAIGTLLMIAFVIPTQAILIPLYKMESELHLVNTLQGLILLYLGGAVFCYFLIVGYMRKLPYELIEAARIDGAGPLRIYWQIVLPLIRPILVTVIVFQTMGTWNNFMYPNVFLSSSELQTIIVQTYNAVGEFTTDWPSYMTMTLIALIPVFVFFILCQRWIVAGLIAGSVKG</sequence>
<feature type="transmembrane region" description="Helical" evidence="7">
    <location>
        <begin position="109"/>
        <end position="134"/>
    </location>
</feature>
<dbReference type="InterPro" id="IPR000515">
    <property type="entry name" value="MetI-like"/>
</dbReference>
<dbReference type="GeneID" id="85165454"/>
<evidence type="ECO:0000256" key="3">
    <source>
        <dbReference type="ARBA" id="ARBA00022475"/>
    </source>
</evidence>
<keyword evidence="3" id="KW-1003">Cell membrane</keyword>